<dbReference type="SUPFAM" id="SSF53756">
    <property type="entry name" value="UDP-Glycosyltransferase/glycogen phosphorylase"/>
    <property type="match status" value="1"/>
</dbReference>
<protein>
    <submittedName>
        <fullName evidence="7">Monogalactosyldiacylglycerol synthase</fullName>
    </submittedName>
</protein>
<dbReference type="EMBL" id="AZMM01018827">
    <property type="protein sequence ID" value="ETJ16450.1"/>
    <property type="molecule type" value="Genomic_DNA"/>
</dbReference>
<dbReference type="Gene3D" id="3.40.50.2000">
    <property type="entry name" value="Glycogen Phosphorylase B"/>
    <property type="match status" value="2"/>
</dbReference>
<dbReference type="GO" id="GO:0009247">
    <property type="term" value="P:glycolipid biosynthetic process"/>
    <property type="evidence" value="ECO:0007669"/>
    <property type="project" value="InterPro"/>
</dbReference>
<gene>
    <name evidence="7" type="ORF">Q604_UNBc4C00046G0034</name>
</gene>
<comment type="subcellular location">
    <subcellularLocation>
        <location evidence="1">Membrane</location>
    </subcellularLocation>
</comment>
<keyword evidence="4" id="KW-0808">Transferase</keyword>
<evidence type="ECO:0000256" key="2">
    <source>
        <dbReference type="ARBA" id="ARBA00006962"/>
    </source>
</evidence>
<dbReference type="GO" id="GO:0016020">
    <property type="term" value="C:membrane"/>
    <property type="evidence" value="ECO:0007669"/>
    <property type="project" value="UniProtKB-SubCell"/>
</dbReference>
<keyword evidence="3" id="KW-0328">Glycosyltransferase</keyword>
<dbReference type="PANTHER" id="PTHR43025:SF3">
    <property type="entry name" value="MONOGALACTOSYLDIACYLGLYCEROL SYNTHASE 1, CHLOROPLASTIC"/>
    <property type="match status" value="1"/>
</dbReference>
<evidence type="ECO:0000259" key="6">
    <source>
        <dbReference type="Pfam" id="PF06925"/>
    </source>
</evidence>
<dbReference type="InterPro" id="IPR009695">
    <property type="entry name" value="Diacylglyc_glucosyltr_N"/>
</dbReference>
<dbReference type="AlphaFoldDB" id="W1WH82"/>
<evidence type="ECO:0000259" key="5">
    <source>
        <dbReference type="Pfam" id="PF04101"/>
    </source>
</evidence>
<evidence type="ECO:0000313" key="7">
    <source>
        <dbReference type="EMBL" id="ETJ16450.1"/>
    </source>
</evidence>
<evidence type="ECO:0000256" key="1">
    <source>
        <dbReference type="ARBA" id="ARBA00004370"/>
    </source>
</evidence>
<organism evidence="7">
    <name type="scientific">human gut metagenome</name>
    <dbReference type="NCBI Taxonomy" id="408170"/>
    <lineage>
        <taxon>unclassified sequences</taxon>
        <taxon>metagenomes</taxon>
        <taxon>organismal metagenomes</taxon>
    </lineage>
</organism>
<dbReference type="InterPro" id="IPR050519">
    <property type="entry name" value="Glycosyltransf_28_UgtP"/>
</dbReference>
<dbReference type="Pfam" id="PF04101">
    <property type="entry name" value="Glyco_tran_28_C"/>
    <property type="match status" value="1"/>
</dbReference>
<feature type="domain" description="Diacylglycerol glucosyltransferase N-terminal" evidence="6">
    <location>
        <begin position="18"/>
        <end position="179"/>
    </location>
</feature>
<proteinExistence type="inferred from homology"/>
<evidence type="ECO:0000256" key="4">
    <source>
        <dbReference type="ARBA" id="ARBA00022679"/>
    </source>
</evidence>
<dbReference type="Pfam" id="PF06925">
    <property type="entry name" value="MGDG_synth"/>
    <property type="match status" value="1"/>
</dbReference>
<dbReference type="PANTHER" id="PTHR43025">
    <property type="entry name" value="MONOGALACTOSYLDIACYLGLYCEROL SYNTHASE"/>
    <property type="match status" value="1"/>
</dbReference>
<evidence type="ECO:0000256" key="3">
    <source>
        <dbReference type="ARBA" id="ARBA00022676"/>
    </source>
</evidence>
<comment type="caution">
    <text evidence="7">The sequence shown here is derived from an EMBL/GenBank/DDBJ whole genome shotgun (WGS) entry which is preliminary data.</text>
</comment>
<accession>W1WH82</accession>
<sequence length="373" mass="42430">MNFVKKVLILTISTGQGHNQAAESVSDSFKDKGYEIVKHDFLKNNSKFLNDIIVKGYELMASKFPKIYGAFYKLTDTRIVNVLLNFPFFFSRRKVSKLITEIKPDVIVATHALSTRIISELKKKGLNIPYILIVTDFKAHYTYISNYVDAYITGSEYTKKSLIERNIDEEKIYPLGIPINKKFYTEITNASELKDKTYFNLLLMSGSLGLNQISSVLKELLKNPNKLRITVVCGKNTKLKNTLTQYCNENLFQNKKLHILGFTKDVSYLMDYCDVIISKPGGLTVTESIVKNIPLIIPFAIPGQENENIDFLTSERYSILVNNLTDINGIINDLINNPNSLSDRKNRLKSLASTYSLDKIVYVAEDLINKSKK</sequence>
<comment type="similarity">
    <text evidence="2">Belongs to the glycosyltransferase 28 family.</text>
</comment>
<dbReference type="GO" id="GO:0016758">
    <property type="term" value="F:hexosyltransferase activity"/>
    <property type="evidence" value="ECO:0007669"/>
    <property type="project" value="InterPro"/>
</dbReference>
<dbReference type="InterPro" id="IPR007235">
    <property type="entry name" value="Glyco_trans_28_C"/>
</dbReference>
<reference evidence="7" key="1">
    <citation type="submission" date="2013-12" db="EMBL/GenBank/DDBJ databases">
        <title>A Varibaculum cambriense genome reconstructed from a premature infant gut community with otherwise low bacterial novelty that shifts toward anaerobic metabolism during the third week of life.</title>
        <authorList>
            <person name="Brown C.T."/>
            <person name="Sharon I."/>
            <person name="Thomas B.C."/>
            <person name="Castelle C.J."/>
            <person name="Morowitz M.J."/>
            <person name="Banfield J.F."/>
        </authorList>
    </citation>
    <scope>NUCLEOTIDE SEQUENCE</scope>
</reference>
<feature type="domain" description="Glycosyl transferase family 28 C-terminal" evidence="5">
    <location>
        <begin position="201"/>
        <end position="317"/>
    </location>
</feature>
<name>W1WH82_9ZZZZ</name>